<dbReference type="Pfam" id="PF20167">
    <property type="entry name" value="Transposase_32"/>
    <property type="match status" value="1"/>
</dbReference>
<organism evidence="3 4">
    <name type="scientific">Hibiscus sabdariffa</name>
    <name type="common">roselle</name>
    <dbReference type="NCBI Taxonomy" id="183260"/>
    <lineage>
        <taxon>Eukaryota</taxon>
        <taxon>Viridiplantae</taxon>
        <taxon>Streptophyta</taxon>
        <taxon>Embryophyta</taxon>
        <taxon>Tracheophyta</taxon>
        <taxon>Spermatophyta</taxon>
        <taxon>Magnoliopsida</taxon>
        <taxon>eudicotyledons</taxon>
        <taxon>Gunneridae</taxon>
        <taxon>Pentapetalae</taxon>
        <taxon>rosids</taxon>
        <taxon>malvids</taxon>
        <taxon>Malvales</taxon>
        <taxon>Malvaceae</taxon>
        <taxon>Malvoideae</taxon>
        <taxon>Hibiscus</taxon>
    </lineage>
</organism>
<dbReference type="Proteomes" id="UP001396334">
    <property type="component" value="Unassembled WGS sequence"/>
</dbReference>
<feature type="region of interest" description="Disordered" evidence="1">
    <location>
        <begin position="204"/>
        <end position="282"/>
    </location>
</feature>
<reference evidence="3 4" key="1">
    <citation type="journal article" date="2024" name="G3 (Bethesda)">
        <title>Genome assembly of Hibiscus sabdariffa L. provides insights into metabolisms of medicinal natural products.</title>
        <authorList>
            <person name="Kim T."/>
        </authorList>
    </citation>
    <scope>NUCLEOTIDE SEQUENCE [LARGE SCALE GENOMIC DNA]</scope>
    <source>
        <strain evidence="3">TK-2024</strain>
        <tissue evidence="3">Old leaves</tissue>
    </source>
</reference>
<name>A0ABR2T2Z3_9ROSI</name>
<dbReference type="InterPro" id="IPR046796">
    <property type="entry name" value="Transposase_32_dom"/>
</dbReference>
<evidence type="ECO:0000313" key="3">
    <source>
        <dbReference type="EMBL" id="KAK9031872.1"/>
    </source>
</evidence>
<feature type="region of interest" description="Disordered" evidence="1">
    <location>
        <begin position="467"/>
        <end position="495"/>
    </location>
</feature>
<evidence type="ECO:0000259" key="2">
    <source>
        <dbReference type="Pfam" id="PF20167"/>
    </source>
</evidence>
<feature type="region of interest" description="Disordered" evidence="1">
    <location>
        <begin position="344"/>
        <end position="370"/>
    </location>
</feature>
<protein>
    <recommendedName>
        <fullName evidence="2">Putative plant transposon protein domain-containing protein</fullName>
    </recommendedName>
</protein>
<feature type="compositionally biased region" description="Low complexity" evidence="1">
    <location>
        <begin position="419"/>
        <end position="430"/>
    </location>
</feature>
<comment type="caution">
    <text evidence="3">The sequence shown here is derived from an EMBL/GenBank/DDBJ whole genome shotgun (WGS) entry which is preliminary data.</text>
</comment>
<evidence type="ECO:0000313" key="4">
    <source>
        <dbReference type="Proteomes" id="UP001396334"/>
    </source>
</evidence>
<sequence length="495" mass="54477">MATSSSFAEGMPPRFNNAAVQARYTMAAAKNKWEEQGFLLDVSLENYGLEPIIYKRLSDLGWFRFAQQPARPNLNWVLEFYANNASGEDTISIRGRNVPANSATINSTLSLPNDSPSIYALIDVLEDEDFETIKDQLYEAGTEWNVKGKNPKTISRPHLQLEAKLWNTFVKRAAVPTSPGDKYAAEKSSWTRKEYMRKMEAADATPIQMAMPTPTVSKQAKPEVPTGIPPSLEATPQATPAASHAPTPATTPATQDIRQSTPDSPLGSTPTTPPSPPPARSKEAVPIHILQLRSQLQQIEARKLQHMEETKVFQNSFISFLCFQFPATAAYFHNQPTTTQPANFSAATLPKSTPVQSEGAGNTQKVDLSSDDENNIFDWHTPMEHQRPTCPTPYMVEVPGSSTIQKSLPSAPVAQEVAPQPTTSPVPTTQRRSKRPAIRVMFSDCSSSPYPTVQPPAKRQRRYHVITVDSDDDSSAGVTVHHPEQSADPSLSRTI</sequence>
<feature type="region of interest" description="Disordered" evidence="1">
    <location>
        <begin position="404"/>
        <end position="435"/>
    </location>
</feature>
<feature type="domain" description="Putative plant transposon protein" evidence="2">
    <location>
        <begin position="60"/>
        <end position="179"/>
    </location>
</feature>
<proteinExistence type="predicted"/>
<dbReference type="EMBL" id="JBBPBN010000009">
    <property type="protein sequence ID" value="KAK9031872.1"/>
    <property type="molecule type" value="Genomic_DNA"/>
</dbReference>
<feature type="compositionally biased region" description="Polar residues" evidence="1">
    <location>
        <begin position="344"/>
        <end position="367"/>
    </location>
</feature>
<accession>A0ABR2T2Z3</accession>
<evidence type="ECO:0000256" key="1">
    <source>
        <dbReference type="SAM" id="MobiDB-lite"/>
    </source>
</evidence>
<gene>
    <name evidence="3" type="ORF">V6N11_056158</name>
</gene>
<keyword evidence="4" id="KW-1185">Reference proteome</keyword>
<feature type="compositionally biased region" description="Low complexity" evidence="1">
    <location>
        <begin position="234"/>
        <end position="270"/>
    </location>
</feature>